<feature type="compositionally biased region" description="Polar residues" evidence="1">
    <location>
        <begin position="35"/>
        <end position="45"/>
    </location>
</feature>
<organism evidence="2 3">
    <name type="scientific">Microthyrium microscopicum</name>
    <dbReference type="NCBI Taxonomy" id="703497"/>
    <lineage>
        <taxon>Eukaryota</taxon>
        <taxon>Fungi</taxon>
        <taxon>Dikarya</taxon>
        <taxon>Ascomycota</taxon>
        <taxon>Pezizomycotina</taxon>
        <taxon>Dothideomycetes</taxon>
        <taxon>Dothideomycetes incertae sedis</taxon>
        <taxon>Microthyriales</taxon>
        <taxon>Microthyriaceae</taxon>
        <taxon>Microthyrium</taxon>
    </lineage>
</organism>
<dbReference type="PANTHER" id="PTHR42032:SF1">
    <property type="entry name" value="YALI0E30679P"/>
    <property type="match status" value="1"/>
</dbReference>
<evidence type="ECO:0000313" key="3">
    <source>
        <dbReference type="Proteomes" id="UP000799302"/>
    </source>
</evidence>
<feature type="region of interest" description="Disordered" evidence="1">
    <location>
        <begin position="312"/>
        <end position="341"/>
    </location>
</feature>
<sequence length="475" mass="52297">MASERSTSSILEEDPLISATGAQLPRRSTGLPLRRTSTGGHSNSGIPPLRKSRSRQFSHSSTDIGLDPAYLSTINENGSANAAKQDEGSHWHAFSLAFVALPALSGMIFENGGAVMTDVLILALGCLFLYWSVKWPWEWYHAAQGKLFVDFDPDYLEDEDVAVTEAGTDNEGAIHDVDGMADNAHPIAQESRSCPSLFQRQQHEASQSLQKLELMSLSTIFLSPLGVAYLLHALRPYLSRPSGGLVSNSNLTLFVLAAEVRPIIHLFKLVEARTLHLQKIIANYDQAEQTSESVTADLGPVYQRLQQLESRLNESADDAPHSPPPSPKTDKPPSQAAQEAMVNNAKQSLQPQLDALNRAVRRYEKRASLQSVVLDARLRDLDKRVNDALSLAAVASRMAQRPGLVVWALDTVQGIIAQVAQSIYTLAAMPWRMAMRGWVLLFGRRRKKIRRGGSDKAKGEKIWKNGKGLEEVPRI</sequence>
<dbReference type="EMBL" id="MU004239">
    <property type="protein sequence ID" value="KAF2666411.1"/>
    <property type="molecule type" value="Genomic_DNA"/>
</dbReference>
<dbReference type="PANTHER" id="PTHR42032">
    <property type="entry name" value="YALI0E30679P"/>
    <property type="match status" value="1"/>
</dbReference>
<gene>
    <name evidence="2" type="ORF">BT63DRAFT_482170</name>
</gene>
<evidence type="ECO:0000256" key="1">
    <source>
        <dbReference type="SAM" id="MobiDB-lite"/>
    </source>
</evidence>
<keyword evidence="3" id="KW-1185">Reference proteome</keyword>
<name>A0A6A6U4A4_9PEZI</name>
<accession>A0A6A6U4A4</accession>
<proteinExistence type="predicted"/>
<reference evidence="2" key="1">
    <citation type="journal article" date="2020" name="Stud. Mycol.">
        <title>101 Dothideomycetes genomes: a test case for predicting lifestyles and emergence of pathogens.</title>
        <authorList>
            <person name="Haridas S."/>
            <person name="Albert R."/>
            <person name="Binder M."/>
            <person name="Bloem J."/>
            <person name="Labutti K."/>
            <person name="Salamov A."/>
            <person name="Andreopoulos B."/>
            <person name="Baker S."/>
            <person name="Barry K."/>
            <person name="Bills G."/>
            <person name="Bluhm B."/>
            <person name="Cannon C."/>
            <person name="Castanera R."/>
            <person name="Culley D."/>
            <person name="Daum C."/>
            <person name="Ezra D."/>
            <person name="Gonzalez J."/>
            <person name="Henrissat B."/>
            <person name="Kuo A."/>
            <person name="Liang C."/>
            <person name="Lipzen A."/>
            <person name="Lutzoni F."/>
            <person name="Magnuson J."/>
            <person name="Mondo S."/>
            <person name="Nolan M."/>
            <person name="Ohm R."/>
            <person name="Pangilinan J."/>
            <person name="Park H.-J."/>
            <person name="Ramirez L."/>
            <person name="Alfaro M."/>
            <person name="Sun H."/>
            <person name="Tritt A."/>
            <person name="Yoshinaga Y."/>
            <person name="Zwiers L.-H."/>
            <person name="Turgeon B."/>
            <person name="Goodwin S."/>
            <person name="Spatafora J."/>
            <person name="Crous P."/>
            <person name="Grigoriev I."/>
        </authorList>
    </citation>
    <scope>NUCLEOTIDE SEQUENCE</scope>
    <source>
        <strain evidence="2">CBS 115976</strain>
    </source>
</reference>
<dbReference type="OrthoDB" id="5422510at2759"/>
<evidence type="ECO:0000313" key="2">
    <source>
        <dbReference type="EMBL" id="KAF2666411.1"/>
    </source>
</evidence>
<feature type="compositionally biased region" description="Polar residues" evidence="1">
    <location>
        <begin position="1"/>
        <end position="10"/>
    </location>
</feature>
<feature type="region of interest" description="Disordered" evidence="1">
    <location>
        <begin position="1"/>
        <end position="62"/>
    </location>
</feature>
<dbReference type="Proteomes" id="UP000799302">
    <property type="component" value="Unassembled WGS sequence"/>
</dbReference>
<dbReference type="AlphaFoldDB" id="A0A6A6U4A4"/>
<protein>
    <submittedName>
        <fullName evidence="2">Uncharacterized protein</fullName>
    </submittedName>
</protein>